<dbReference type="SUPFAM" id="SSF46785">
    <property type="entry name" value="Winged helix' DNA-binding domain"/>
    <property type="match status" value="1"/>
</dbReference>
<evidence type="ECO:0000313" key="5">
    <source>
        <dbReference type="EMBL" id="AEW05691.1"/>
    </source>
</evidence>
<dbReference type="InterPro" id="IPR037171">
    <property type="entry name" value="NagB/RpiA_transferase-like"/>
</dbReference>
<evidence type="ECO:0000256" key="3">
    <source>
        <dbReference type="ARBA" id="ARBA00023163"/>
    </source>
</evidence>
<dbReference type="PRINTS" id="PR00037">
    <property type="entry name" value="HTHLACR"/>
</dbReference>
<keyword evidence="2" id="KW-0238">DNA-binding</keyword>
<dbReference type="AlphaFoldDB" id="G8TTM5"/>
<dbReference type="PATRIC" id="fig|679936.5.peg.2290"/>
<evidence type="ECO:0000259" key="4">
    <source>
        <dbReference type="PROSITE" id="PS51000"/>
    </source>
</evidence>
<dbReference type="PROSITE" id="PS00894">
    <property type="entry name" value="HTH_DEOR_1"/>
    <property type="match status" value="1"/>
</dbReference>
<dbReference type="EMBL" id="CP003179">
    <property type="protein sequence ID" value="AEW05691.1"/>
    <property type="molecule type" value="Genomic_DNA"/>
</dbReference>
<dbReference type="Pfam" id="PF08220">
    <property type="entry name" value="HTH_DeoR"/>
    <property type="match status" value="1"/>
</dbReference>
<dbReference type="PROSITE" id="PS51000">
    <property type="entry name" value="HTH_DEOR_2"/>
    <property type="match status" value="1"/>
</dbReference>
<gene>
    <name evidence="5" type="ordered locus">Sulac_2215</name>
</gene>
<dbReference type="GO" id="GO:0003677">
    <property type="term" value="F:DNA binding"/>
    <property type="evidence" value="ECO:0007669"/>
    <property type="project" value="UniProtKB-KW"/>
</dbReference>
<dbReference type="PANTHER" id="PTHR30363">
    <property type="entry name" value="HTH-TYPE TRANSCRIPTIONAL REGULATOR SRLR-RELATED"/>
    <property type="match status" value="1"/>
</dbReference>
<dbReference type="KEGG" id="sap:Sulac_2215"/>
<dbReference type="InterPro" id="IPR036390">
    <property type="entry name" value="WH_DNA-bd_sf"/>
</dbReference>
<dbReference type="SMART" id="SM01134">
    <property type="entry name" value="DeoRC"/>
    <property type="match status" value="1"/>
</dbReference>
<name>G8TTM5_SULAD</name>
<dbReference type="PANTHER" id="PTHR30363:SF44">
    <property type="entry name" value="AGA OPERON TRANSCRIPTIONAL REPRESSOR-RELATED"/>
    <property type="match status" value="1"/>
</dbReference>
<dbReference type="Pfam" id="PF00455">
    <property type="entry name" value="DeoRC"/>
    <property type="match status" value="1"/>
</dbReference>
<organism evidence="5 6">
    <name type="scientific">Sulfobacillus acidophilus (strain ATCC 700253 / DSM 10332 / NAL)</name>
    <dbReference type="NCBI Taxonomy" id="679936"/>
    <lineage>
        <taxon>Bacteria</taxon>
        <taxon>Bacillati</taxon>
        <taxon>Bacillota</taxon>
        <taxon>Clostridia</taxon>
        <taxon>Eubacteriales</taxon>
        <taxon>Clostridiales Family XVII. Incertae Sedis</taxon>
        <taxon>Sulfobacillus</taxon>
    </lineage>
</organism>
<feature type="domain" description="HTH deoR-type" evidence="4">
    <location>
        <begin position="13"/>
        <end position="68"/>
    </location>
</feature>
<reference evidence="6" key="1">
    <citation type="submission" date="2011-12" db="EMBL/GenBank/DDBJ databases">
        <title>The complete genome of chromosome of Sulfobacillus acidophilus DSM 10332.</title>
        <authorList>
            <person name="Lucas S."/>
            <person name="Han J."/>
            <person name="Lapidus A."/>
            <person name="Bruce D."/>
            <person name="Goodwin L."/>
            <person name="Pitluck S."/>
            <person name="Peters L."/>
            <person name="Kyrpides N."/>
            <person name="Mavromatis K."/>
            <person name="Ivanova N."/>
            <person name="Mikhailova N."/>
            <person name="Chertkov O."/>
            <person name="Saunders E."/>
            <person name="Detter J.C."/>
            <person name="Tapia R."/>
            <person name="Han C."/>
            <person name="Land M."/>
            <person name="Hauser L."/>
            <person name="Markowitz V."/>
            <person name="Cheng J.-F."/>
            <person name="Hugenholtz P."/>
            <person name="Woyke T."/>
            <person name="Wu D."/>
            <person name="Pukall R."/>
            <person name="Gehrich-Schroeter G."/>
            <person name="Schneider S."/>
            <person name="Klenk H.-P."/>
            <person name="Eisen J.A."/>
        </authorList>
    </citation>
    <scope>NUCLEOTIDE SEQUENCE [LARGE SCALE GENOMIC DNA]</scope>
    <source>
        <strain evidence="6">ATCC 700253 / DSM 10332 / NAL</strain>
    </source>
</reference>
<evidence type="ECO:0000256" key="2">
    <source>
        <dbReference type="ARBA" id="ARBA00023125"/>
    </source>
</evidence>
<dbReference type="InterPro" id="IPR001034">
    <property type="entry name" value="DeoR_HTH"/>
</dbReference>
<keyword evidence="6" id="KW-1185">Reference proteome</keyword>
<dbReference type="InterPro" id="IPR018356">
    <property type="entry name" value="Tscrpt_reg_HTH_DeoR_CS"/>
</dbReference>
<dbReference type="Gene3D" id="1.10.10.10">
    <property type="entry name" value="Winged helix-like DNA-binding domain superfamily/Winged helix DNA-binding domain"/>
    <property type="match status" value="1"/>
</dbReference>
<evidence type="ECO:0000256" key="1">
    <source>
        <dbReference type="ARBA" id="ARBA00023015"/>
    </source>
</evidence>
<proteinExistence type="predicted"/>
<accession>G8TTM5</accession>
<dbReference type="Gene3D" id="3.40.50.1360">
    <property type="match status" value="1"/>
</dbReference>
<evidence type="ECO:0000313" key="6">
    <source>
        <dbReference type="Proteomes" id="UP000005439"/>
    </source>
</evidence>
<dbReference type="SMART" id="SM00420">
    <property type="entry name" value="HTH_DEOR"/>
    <property type="match status" value="1"/>
</dbReference>
<dbReference type="Proteomes" id="UP000005439">
    <property type="component" value="Chromosome"/>
</dbReference>
<reference evidence="5 6" key="2">
    <citation type="journal article" date="2012" name="Stand. Genomic Sci.">
        <title>Complete genome sequence of the moderately thermophilic mineral-sulfide-oxidizing firmicute Sulfobacillus acidophilus type strain (NAL(T)).</title>
        <authorList>
            <person name="Anderson I."/>
            <person name="Chertkov O."/>
            <person name="Chen A."/>
            <person name="Saunders E."/>
            <person name="Lapidus A."/>
            <person name="Nolan M."/>
            <person name="Lucas S."/>
            <person name="Hammon N."/>
            <person name="Deshpande S."/>
            <person name="Cheng J.F."/>
            <person name="Han C."/>
            <person name="Tapia R."/>
            <person name="Goodwin L.A."/>
            <person name="Pitluck S."/>
            <person name="Liolios K."/>
            <person name="Pagani I."/>
            <person name="Ivanova N."/>
            <person name="Mikhailova N."/>
            <person name="Pati A."/>
            <person name="Palaniappan K."/>
            <person name="Land M."/>
            <person name="Pan C."/>
            <person name="Rohde M."/>
            <person name="Pukall R."/>
            <person name="Goker M."/>
            <person name="Detter J.C."/>
            <person name="Woyke T."/>
            <person name="Bristow J."/>
            <person name="Eisen J.A."/>
            <person name="Markowitz V."/>
            <person name="Hugenholtz P."/>
            <person name="Kyrpides N.C."/>
            <person name="Klenk H.P."/>
            <person name="Mavromatis K."/>
        </authorList>
    </citation>
    <scope>NUCLEOTIDE SEQUENCE [LARGE SCALE GENOMIC DNA]</scope>
    <source>
        <strain evidence="6">ATCC 700253 / DSM 10332 / NAL</strain>
    </source>
</reference>
<dbReference type="InterPro" id="IPR014036">
    <property type="entry name" value="DeoR-like_C"/>
</dbReference>
<keyword evidence="1" id="KW-0805">Transcription regulation</keyword>
<dbReference type="STRING" id="679936.Sulac_2215"/>
<protein>
    <submittedName>
        <fullName evidence="5">Transcriptional regulator, DeoR family</fullName>
    </submittedName>
</protein>
<dbReference type="InterPro" id="IPR036388">
    <property type="entry name" value="WH-like_DNA-bd_sf"/>
</dbReference>
<keyword evidence="3" id="KW-0804">Transcription</keyword>
<dbReference type="SUPFAM" id="SSF100950">
    <property type="entry name" value="NagB/RpiA/CoA transferase-like"/>
    <property type="match status" value="1"/>
</dbReference>
<sequence length="279" mass="30162">MTKNLNPSPQDPIASRQQMILELLKTRGPLTLTELASYFECSTATIRRDILALERLGDIRRFHGAVALSGVTGPETSFRENALRFASEKTAIGRILAEWIPEDAIVGLNGGTTTTSVAKQLLAARRRVTVVTNAVNIAHLLSDGGIDVVVIGGAVSPPNYETIGPIAIQSLVTLHLDIVVLGANGVDPRFGVTTTTEQEAAVGRAFAERSDRVIIAADHSKLNRNSLFQMLEWNQVDDLATDSQSVSVVAGWAPQAEPLMTYEDAVLYHLRSELPGRLE</sequence>
<dbReference type="GO" id="GO:0003700">
    <property type="term" value="F:DNA-binding transcription factor activity"/>
    <property type="evidence" value="ECO:0007669"/>
    <property type="project" value="InterPro"/>
</dbReference>
<dbReference type="HOGENOM" id="CLU_060699_3_1_9"/>
<dbReference type="InterPro" id="IPR050313">
    <property type="entry name" value="Carb_Metab_HTH_regulators"/>
</dbReference>